<sequence>MALIPVKAGEVATIVTRFEMTQRPKPAPLLSSPLRLVQWKEPDPEKYRILFRRVGEHWLWHSRLVISDHELKATIHDSQVNVHAVLDPRGIEVGLLELDFREPEHCIIAFLGLVPQLTGQGLGQWLMSQTMALSWRKGVTKLLVQTSSIDDPRAQSLYVKAGFVPVHRGVDVFPDPRLSGLFPANTAPHVPIVR</sequence>
<dbReference type="GO" id="GO:0016747">
    <property type="term" value="F:acyltransferase activity, transferring groups other than amino-acyl groups"/>
    <property type="evidence" value="ECO:0007669"/>
    <property type="project" value="InterPro"/>
</dbReference>
<dbReference type="EMBL" id="SBKP01000001">
    <property type="protein sequence ID" value="RXR31053.1"/>
    <property type="molecule type" value="Genomic_DNA"/>
</dbReference>
<proteinExistence type="predicted"/>
<dbReference type="OrthoDB" id="275336at2"/>
<dbReference type="CDD" id="cd04301">
    <property type="entry name" value="NAT_SF"/>
    <property type="match status" value="1"/>
</dbReference>
<dbReference type="AlphaFoldDB" id="A0A4Q1KM58"/>
<dbReference type="Proteomes" id="UP000290958">
    <property type="component" value="Unassembled WGS sequence"/>
</dbReference>
<protein>
    <submittedName>
        <fullName evidence="2">GNAT family N-acetyltransferase</fullName>
    </submittedName>
</protein>
<organism evidence="2 3">
    <name type="scientific">Sphingobium fluviale</name>
    <dbReference type="NCBI Taxonomy" id="2506423"/>
    <lineage>
        <taxon>Bacteria</taxon>
        <taxon>Pseudomonadati</taxon>
        <taxon>Pseudomonadota</taxon>
        <taxon>Alphaproteobacteria</taxon>
        <taxon>Sphingomonadales</taxon>
        <taxon>Sphingomonadaceae</taxon>
        <taxon>Sphingobium</taxon>
    </lineage>
</organism>
<dbReference type="RefSeq" id="WP_129402821.1">
    <property type="nucleotide sequence ID" value="NZ_SBKP01000001.1"/>
</dbReference>
<dbReference type="Pfam" id="PF00583">
    <property type="entry name" value="Acetyltransf_1"/>
    <property type="match status" value="1"/>
</dbReference>
<evidence type="ECO:0000259" key="1">
    <source>
        <dbReference type="PROSITE" id="PS51186"/>
    </source>
</evidence>
<comment type="caution">
    <text evidence="2">The sequence shown here is derived from an EMBL/GenBank/DDBJ whole genome shotgun (WGS) entry which is preliminary data.</text>
</comment>
<keyword evidence="2" id="KW-0808">Transferase</keyword>
<evidence type="ECO:0000313" key="2">
    <source>
        <dbReference type="EMBL" id="RXR31053.1"/>
    </source>
</evidence>
<dbReference type="Gene3D" id="3.40.630.30">
    <property type="match status" value="1"/>
</dbReference>
<dbReference type="InterPro" id="IPR000182">
    <property type="entry name" value="GNAT_dom"/>
</dbReference>
<keyword evidence="3" id="KW-1185">Reference proteome</keyword>
<dbReference type="PROSITE" id="PS51186">
    <property type="entry name" value="GNAT"/>
    <property type="match status" value="1"/>
</dbReference>
<reference evidence="3" key="1">
    <citation type="submission" date="2019-01" db="EMBL/GenBank/DDBJ databases">
        <title>Cytophagaceae bacterium strain CAR-16.</title>
        <authorList>
            <person name="Chen W.-M."/>
        </authorList>
    </citation>
    <scope>NUCLEOTIDE SEQUENCE [LARGE SCALE GENOMIC DNA]</scope>
    <source>
        <strain evidence="3">CHR27</strain>
    </source>
</reference>
<accession>A0A4Q1KM58</accession>
<feature type="domain" description="N-acetyltransferase" evidence="1">
    <location>
        <begin position="34"/>
        <end position="188"/>
    </location>
</feature>
<dbReference type="InterPro" id="IPR016181">
    <property type="entry name" value="Acyl_CoA_acyltransferase"/>
</dbReference>
<evidence type="ECO:0000313" key="3">
    <source>
        <dbReference type="Proteomes" id="UP000290958"/>
    </source>
</evidence>
<gene>
    <name evidence="2" type="ORF">EQG66_01900</name>
</gene>
<name>A0A4Q1KM58_9SPHN</name>
<dbReference type="SUPFAM" id="SSF55729">
    <property type="entry name" value="Acyl-CoA N-acyltransferases (Nat)"/>
    <property type="match status" value="1"/>
</dbReference>